<dbReference type="EMBL" id="SDRB02010777">
    <property type="protein sequence ID" value="THG04400.1"/>
    <property type="molecule type" value="Genomic_DNA"/>
</dbReference>
<dbReference type="AlphaFoldDB" id="A0A4S4DN12"/>
<reference evidence="1 2" key="1">
    <citation type="journal article" date="2018" name="Proc. Natl. Acad. Sci. U.S.A.">
        <title>Draft genome sequence of Camellia sinensis var. sinensis provides insights into the evolution of the tea genome and tea quality.</title>
        <authorList>
            <person name="Wei C."/>
            <person name="Yang H."/>
            <person name="Wang S."/>
            <person name="Zhao J."/>
            <person name="Liu C."/>
            <person name="Gao L."/>
            <person name="Xia E."/>
            <person name="Lu Y."/>
            <person name="Tai Y."/>
            <person name="She G."/>
            <person name="Sun J."/>
            <person name="Cao H."/>
            <person name="Tong W."/>
            <person name="Gao Q."/>
            <person name="Li Y."/>
            <person name="Deng W."/>
            <person name="Jiang X."/>
            <person name="Wang W."/>
            <person name="Chen Q."/>
            <person name="Zhang S."/>
            <person name="Li H."/>
            <person name="Wu J."/>
            <person name="Wang P."/>
            <person name="Li P."/>
            <person name="Shi C."/>
            <person name="Zheng F."/>
            <person name="Jian J."/>
            <person name="Huang B."/>
            <person name="Shan D."/>
            <person name="Shi M."/>
            <person name="Fang C."/>
            <person name="Yue Y."/>
            <person name="Li F."/>
            <person name="Li D."/>
            <person name="Wei S."/>
            <person name="Han B."/>
            <person name="Jiang C."/>
            <person name="Yin Y."/>
            <person name="Xia T."/>
            <person name="Zhang Z."/>
            <person name="Bennetzen J.L."/>
            <person name="Zhao S."/>
            <person name="Wan X."/>
        </authorList>
    </citation>
    <scope>NUCLEOTIDE SEQUENCE [LARGE SCALE GENOMIC DNA]</scope>
    <source>
        <strain evidence="2">cv. Shuchazao</strain>
        <tissue evidence="1">Leaf</tissue>
    </source>
</reference>
<evidence type="ECO:0000313" key="2">
    <source>
        <dbReference type="Proteomes" id="UP000306102"/>
    </source>
</evidence>
<organism evidence="1 2">
    <name type="scientific">Camellia sinensis var. sinensis</name>
    <name type="common">China tea</name>
    <dbReference type="NCBI Taxonomy" id="542762"/>
    <lineage>
        <taxon>Eukaryota</taxon>
        <taxon>Viridiplantae</taxon>
        <taxon>Streptophyta</taxon>
        <taxon>Embryophyta</taxon>
        <taxon>Tracheophyta</taxon>
        <taxon>Spermatophyta</taxon>
        <taxon>Magnoliopsida</taxon>
        <taxon>eudicotyledons</taxon>
        <taxon>Gunneridae</taxon>
        <taxon>Pentapetalae</taxon>
        <taxon>asterids</taxon>
        <taxon>Ericales</taxon>
        <taxon>Theaceae</taxon>
        <taxon>Camellia</taxon>
    </lineage>
</organism>
<dbReference type="PANTHER" id="PTHR44137:SF32">
    <property type="entry name" value="DNAJ HEAT SHOCK AMINO-TERMINAL DOMAIN PROTEIN"/>
    <property type="match status" value="1"/>
</dbReference>
<protein>
    <submittedName>
        <fullName evidence="1">Uncharacterized protein</fullName>
    </submittedName>
</protein>
<evidence type="ECO:0000313" key="1">
    <source>
        <dbReference type="EMBL" id="THG04400.1"/>
    </source>
</evidence>
<accession>A0A4S4DN12</accession>
<sequence>MQGQRLDLKQTWSSTLVLEESERSAGHVNRDGGGGLPRYYALIHSVVSKRPFKLVKTRFGLLMMMMMACHVWAAYDDDDGMPCYYALNHSVISNGPFQVGENRVWAAYDDDDGMPLYSALIHSAISKRPFKLPRNAQTSTLRFAADVDIVLQALLVSNLVDVDVGLLGN</sequence>
<comment type="caution">
    <text evidence="1">The sequence shown here is derived from an EMBL/GenBank/DDBJ whole genome shotgun (WGS) entry which is preliminary data.</text>
</comment>
<proteinExistence type="predicted"/>
<gene>
    <name evidence="1" type="ORF">TEA_029248</name>
</gene>
<keyword evidence="2" id="KW-1185">Reference proteome</keyword>
<name>A0A4S4DN12_CAMSN</name>
<dbReference type="PANTHER" id="PTHR44137">
    <property type="entry name" value="BNAC03G44070D PROTEIN"/>
    <property type="match status" value="1"/>
</dbReference>
<dbReference type="Proteomes" id="UP000306102">
    <property type="component" value="Unassembled WGS sequence"/>
</dbReference>